<name>A0A0R3PM97_ANGCS</name>
<reference evidence="4" key="1">
    <citation type="submission" date="2017-02" db="UniProtKB">
        <authorList>
            <consortium name="WormBaseParasite"/>
        </authorList>
    </citation>
    <scope>IDENTIFICATION</scope>
</reference>
<reference evidence="2 3" key="2">
    <citation type="submission" date="2018-11" db="EMBL/GenBank/DDBJ databases">
        <authorList>
            <consortium name="Pathogen Informatics"/>
        </authorList>
    </citation>
    <scope>NUCLEOTIDE SEQUENCE [LARGE SCALE GENOMIC DNA]</scope>
    <source>
        <strain evidence="2 3">Costa Rica</strain>
    </source>
</reference>
<dbReference type="AlphaFoldDB" id="A0A0R3PM97"/>
<protein>
    <submittedName>
        <fullName evidence="4">Secreted protein</fullName>
    </submittedName>
</protein>
<accession>A0A0R3PM97</accession>
<feature type="region of interest" description="Disordered" evidence="1">
    <location>
        <begin position="57"/>
        <end position="76"/>
    </location>
</feature>
<evidence type="ECO:0000256" key="1">
    <source>
        <dbReference type="SAM" id="MobiDB-lite"/>
    </source>
</evidence>
<keyword evidence="3" id="KW-1185">Reference proteome</keyword>
<feature type="compositionally biased region" description="Polar residues" evidence="1">
    <location>
        <begin position="67"/>
        <end position="76"/>
    </location>
</feature>
<organism evidence="4">
    <name type="scientific">Angiostrongylus costaricensis</name>
    <name type="common">Nematode worm</name>
    <dbReference type="NCBI Taxonomy" id="334426"/>
    <lineage>
        <taxon>Eukaryota</taxon>
        <taxon>Metazoa</taxon>
        <taxon>Ecdysozoa</taxon>
        <taxon>Nematoda</taxon>
        <taxon>Chromadorea</taxon>
        <taxon>Rhabditida</taxon>
        <taxon>Rhabditina</taxon>
        <taxon>Rhabditomorpha</taxon>
        <taxon>Strongyloidea</taxon>
        <taxon>Metastrongylidae</taxon>
        <taxon>Angiostrongylus</taxon>
    </lineage>
</organism>
<gene>
    <name evidence="2" type="ORF">ACOC_LOCUS5987</name>
</gene>
<proteinExistence type="predicted"/>
<dbReference type="Proteomes" id="UP000267027">
    <property type="component" value="Unassembled WGS sequence"/>
</dbReference>
<sequence>MKDTIPTQNSEEYAAAFLLVIMMAVRGVKWGHWGVGGAISSGCHVPMIHLNVTMQQGTRTSLHKARNSTSDEGGGS</sequence>
<dbReference type="WBParaSite" id="ACOC_0000598601-mRNA-1">
    <property type="protein sequence ID" value="ACOC_0000598601-mRNA-1"/>
    <property type="gene ID" value="ACOC_0000598601"/>
</dbReference>
<evidence type="ECO:0000313" key="4">
    <source>
        <dbReference type="WBParaSite" id="ACOC_0000598601-mRNA-1"/>
    </source>
</evidence>
<evidence type="ECO:0000313" key="3">
    <source>
        <dbReference type="Proteomes" id="UP000267027"/>
    </source>
</evidence>
<dbReference type="EMBL" id="UYYA01003910">
    <property type="protein sequence ID" value="VDM57572.1"/>
    <property type="molecule type" value="Genomic_DNA"/>
</dbReference>
<evidence type="ECO:0000313" key="2">
    <source>
        <dbReference type="EMBL" id="VDM57572.1"/>
    </source>
</evidence>